<gene>
    <name evidence="1" type="ORF">METZ01_LOCUS500084</name>
</gene>
<accession>A0A383DSK2</accession>
<protein>
    <submittedName>
        <fullName evidence="1">Uncharacterized protein</fullName>
    </submittedName>
</protein>
<sequence length="75" mass="7982">MVGISPVISWAGELEDAQEAVRQNPNDAVAHFNLGSAHGKLGQHRDALASFKEVVRINPNDAVAHFNLGSAHGKL</sequence>
<feature type="non-terminal residue" evidence="1">
    <location>
        <position position="75"/>
    </location>
</feature>
<dbReference type="SUPFAM" id="SSF48452">
    <property type="entry name" value="TPR-like"/>
    <property type="match status" value="1"/>
</dbReference>
<dbReference type="EMBL" id="UINC01219662">
    <property type="protein sequence ID" value="SVE47230.1"/>
    <property type="molecule type" value="Genomic_DNA"/>
</dbReference>
<name>A0A383DSK2_9ZZZZ</name>
<evidence type="ECO:0000313" key="1">
    <source>
        <dbReference type="EMBL" id="SVE47230.1"/>
    </source>
</evidence>
<dbReference type="PROSITE" id="PS50293">
    <property type="entry name" value="TPR_REGION"/>
    <property type="match status" value="1"/>
</dbReference>
<feature type="non-terminal residue" evidence="1">
    <location>
        <position position="1"/>
    </location>
</feature>
<dbReference type="Pfam" id="PF00515">
    <property type="entry name" value="TPR_1"/>
    <property type="match status" value="1"/>
</dbReference>
<dbReference type="InterPro" id="IPR011990">
    <property type="entry name" value="TPR-like_helical_dom_sf"/>
</dbReference>
<proteinExistence type="predicted"/>
<dbReference type="AlphaFoldDB" id="A0A383DSK2"/>
<dbReference type="Gene3D" id="1.25.40.10">
    <property type="entry name" value="Tetratricopeptide repeat domain"/>
    <property type="match status" value="1"/>
</dbReference>
<reference evidence="1" key="1">
    <citation type="submission" date="2018-05" db="EMBL/GenBank/DDBJ databases">
        <authorList>
            <person name="Lanie J.A."/>
            <person name="Ng W.-L."/>
            <person name="Kazmierczak K.M."/>
            <person name="Andrzejewski T.M."/>
            <person name="Davidsen T.M."/>
            <person name="Wayne K.J."/>
            <person name="Tettelin H."/>
            <person name="Glass J.I."/>
            <person name="Rusch D."/>
            <person name="Podicherti R."/>
            <person name="Tsui H.-C.T."/>
            <person name="Winkler M.E."/>
        </authorList>
    </citation>
    <scope>NUCLEOTIDE SEQUENCE</scope>
</reference>
<dbReference type="SMART" id="SM00028">
    <property type="entry name" value="TPR"/>
    <property type="match status" value="1"/>
</dbReference>
<organism evidence="1">
    <name type="scientific">marine metagenome</name>
    <dbReference type="NCBI Taxonomy" id="408172"/>
    <lineage>
        <taxon>unclassified sequences</taxon>
        <taxon>metagenomes</taxon>
        <taxon>ecological metagenomes</taxon>
    </lineage>
</organism>
<dbReference type="InterPro" id="IPR019734">
    <property type="entry name" value="TPR_rpt"/>
</dbReference>
<dbReference type="PROSITE" id="PS50005">
    <property type="entry name" value="TPR"/>
    <property type="match status" value="1"/>
</dbReference>